<dbReference type="EC" id="3.6.1.-" evidence="11"/>
<evidence type="ECO:0000256" key="5">
    <source>
        <dbReference type="ARBA" id="ARBA00022801"/>
    </source>
</evidence>
<feature type="domain" description="ABC transporter" evidence="13">
    <location>
        <begin position="322"/>
        <end position="538"/>
    </location>
</feature>
<keyword evidence="5 11" id="KW-0378">Hydrolase</keyword>
<feature type="coiled-coil region" evidence="11">
    <location>
        <begin position="607"/>
        <end position="634"/>
    </location>
</feature>
<keyword evidence="4 11" id="KW-0227">DNA damage</keyword>
<dbReference type="GO" id="GO:0005737">
    <property type="term" value="C:cytoplasm"/>
    <property type="evidence" value="ECO:0007669"/>
    <property type="project" value="UniProtKB-SubCell"/>
</dbReference>
<comment type="catalytic activity">
    <reaction evidence="9 11">
        <text>ATP + H2O = ADP + phosphate + H(+)</text>
        <dbReference type="Rhea" id="RHEA:13065"/>
        <dbReference type="ChEBI" id="CHEBI:15377"/>
        <dbReference type="ChEBI" id="CHEBI:15378"/>
        <dbReference type="ChEBI" id="CHEBI:30616"/>
        <dbReference type="ChEBI" id="CHEBI:43474"/>
        <dbReference type="ChEBI" id="CHEBI:456216"/>
    </reaction>
</comment>
<reference evidence="14 15" key="1">
    <citation type="submission" date="2019-11" db="EMBL/GenBank/DDBJ databases">
        <title>Comparative genomics of hydrocarbon-degrading Desulfosarcina strains.</title>
        <authorList>
            <person name="Watanabe M."/>
            <person name="Kojima H."/>
            <person name="Fukui M."/>
        </authorList>
    </citation>
    <scope>NUCLEOTIDE SEQUENCE [LARGE SCALE GENOMIC DNA]</scope>
    <source>
        <strain evidence="14 15">PL12</strain>
    </source>
</reference>
<feature type="region of interest" description="Disordered" evidence="12">
    <location>
        <begin position="536"/>
        <end position="561"/>
    </location>
</feature>
<gene>
    <name evidence="14" type="primary">uup_1</name>
    <name evidence="11" type="synonym">uup</name>
    <name evidence="14" type="ORF">DSCA_01610</name>
</gene>
<dbReference type="Proteomes" id="UP000427906">
    <property type="component" value="Chromosome"/>
</dbReference>
<dbReference type="FunFam" id="3.40.50.300:FF:000309">
    <property type="entry name" value="ABC transporter ATP-binding protein"/>
    <property type="match status" value="1"/>
</dbReference>
<evidence type="ECO:0000256" key="4">
    <source>
        <dbReference type="ARBA" id="ARBA00022763"/>
    </source>
</evidence>
<accession>A0A5K7YHN4</accession>
<dbReference type="EMBL" id="AP021874">
    <property type="protein sequence ID" value="BBO66231.1"/>
    <property type="molecule type" value="Genomic_DNA"/>
</dbReference>
<dbReference type="KEGG" id="dalk:DSCA_01610"/>
<dbReference type="InterPro" id="IPR003439">
    <property type="entry name" value="ABC_transporter-like_ATP-bd"/>
</dbReference>
<dbReference type="FunFam" id="3.40.50.300:FF:000011">
    <property type="entry name" value="Putative ABC transporter ATP-binding component"/>
    <property type="match status" value="1"/>
</dbReference>
<evidence type="ECO:0000256" key="8">
    <source>
        <dbReference type="ARBA" id="ARBA00023204"/>
    </source>
</evidence>
<dbReference type="PROSITE" id="PS00211">
    <property type="entry name" value="ABC_TRANSPORTER_1"/>
    <property type="match status" value="1"/>
</dbReference>
<dbReference type="InterPro" id="IPR051309">
    <property type="entry name" value="ABCF_ATPase"/>
</dbReference>
<dbReference type="Gene3D" id="3.40.50.300">
    <property type="entry name" value="P-loop containing nucleotide triphosphate hydrolases"/>
    <property type="match status" value="2"/>
</dbReference>
<keyword evidence="8 11" id="KW-0234">DNA repair</keyword>
<evidence type="ECO:0000256" key="2">
    <source>
        <dbReference type="ARBA" id="ARBA00022737"/>
    </source>
</evidence>
<evidence type="ECO:0000313" key="14">
    <source>
        <dbReference type="EMBL" id="BBO66231.1"/>
    </source>
</evidence>
<keyword evidence="7 11" id="KW-0238">DNA-binding</keyword>
<keyword evidence="3 11" id="KW-0547">Nucleotide-binding</keyword>
<keyword evidence="6 11" id="KW-0067">ATP-binding</keyword>
<comment type="similarity">
    <text evidence="10 11">Belongs to the ABC transporter superfamily. ABCF family. Uup subfamily.</text>
</comment>
<evidence type="ECO:0000259" key="13">
    <source>
        <dbReference type="PROSITE" id="PS50893"/>
    </source>
</evidence>
<evidence type="ECO:0000256" key="3">
    <source>
        <dbReference type="ARBA" id="ARBA00022741"/>
    </source>
</evidence>
<dbReference type="InterPro" id="IPR017871">
    <property type="entry name" value="ABC_transporter-like_CS"/>
</dbReference>
<dbReference type="SMART" id="SM00382">
    <property type="entry name" value="AAA"/>
    <property type="match status" value="2"/>
</dbReference>
<dbReference type="GO" id="GO:0005524">
    <property type="term" value="F:ATP binding"/>
    <property type="evidence" value="ECO:0007669"/>
    <property type="project" value="UniProtKB-UniRule"/>
</dbReference>
<evidence type="ECO:0000256" key="9">
    <source>
        <dbReference type="ARBA" id="ARBA00049360"/>
    </source>
</evidence>
<dbReference type="HAMAP" id="MF_00848">
    <property type="entry name" value="Uup"/>
    <property type="match status" value="1"/>
</dbReference>
<evidence type="ECO:0000256" key="6">
    <source>
        <dbReference type="ARBA" id="ARBA00022840"/>
    </source>
</evidence>
<comment type="subcellular location">
    <subcellularLocation>
        <location evidence="11">Cytoplasm</location>
    </subcellularLocation>
    <text evidence="11">Associates with ribosomes.</text>
</comment>
<dbReference type="RefSeq" id="WP_155314642.1">
    <property type="nucleotide sequence ID" value="NZ_AP021874.1"/>
</dbReference>
<dbReference type="InterPro" id="IPR003593">
    <property type="entry name" value="AAA+_ATPase"/>
</dbReference>
<evidence type="ECO:0000256" key="1">
    <source>
        <dbReference type="ARBA" id="ARBA00022490"/>
    </source>
</evidence>
<keyword evidence="2 11" id="KW-0677">Repeat</keyword>
<evidence type="ECO:0000256" key="11">
    <source>
        <dbReference type="HAMAP-Rule" id="MF_00848"/>
    </source>
</evidence>
<name>A0A5K7YHN4_9BACT</name>
<dbReference type="Gene3D" id="1.10.287.380">
    <property type="entry name" value="Valyl-tRNA synthetase, C-terminal domain"/>
    <property type="match status" value="1"/>
</dbReference>
<dbReference type="PANTHER" id="PTHR42855">
    <property type="entry name" value="ABC TRANSPORTER ATP-BINDING SUBUNIT"/>
    <property type="match status" value="1"/>
</dbReference>
<evidence type="ECO:0000313" key="15">
    <source>
        <dbReference type="Proteomes" id="UP000427906"/>
    </source>
</evidence>
<dbReference type="InterPro" id="IPR037118">
    <property type="entry name" value="Val-tRNA_synth_C_sf"/>
</dbReference>
<feature type="binding site" evidence="11">
    <location>
        <begin position="36"/>
        <end position="43"/>
    </location>
    <ligand>
        <name>ATP</name>
        <dbReference type="ChEBI" id="CHEBI:30616"/>
        <label>1</label>
    </ligand>
</feature>
<dbReference type="GO" id="GO:0043022">
    <property type="term" value="F:ribosome binding"/>
    <property type="evidence" value="ECO:0007669"/>
    <property type="project" value="UniProtKB-UniRule"/>
</dbReference>
<keyword evidence="15" id="KW-1185">Reference proteome</keyword>
<dbReference type="GO" id="GO:0003677">
    <property type="term" value="F:DNA binding"/>
    <property type="evidence" value="ECO:0007669"/>
    <property type="project" value="UniProtKB-UniRule"/>
</dbReference>
<keyword evidence="1 11" id="KW-0963">Cytoplasm</keyword>
<proteinExistence type="inferred from homology"/>
<dbReference type="GO" id="GO:0006281">
    <property type="term" value="P:DNA repair"/>
    <property type="evidence" value="ECO:0007669"/>
    <property type="project" value="UniProtKB-KW"/>
</dbReference>
<dbReference type="Pfam" id="PF16326">
    <property type="entry name" value="ABC_tran_CTD"/>
    <property type="match status" value="1"/>
</dbReference>
<dbReference type="OrthoDB" id="9808609at2"/>
<keyword evidence="11" id="KW-0175">Coiled coil</keyword>
<comment type="function">
    <text evidence="11">Probably plays a role in ribosome assembly or function. May be involved in resolution of branched DNA intermediates that result from template switching in postreplication gaps. Binds DNA and has ATPase activity.</text>
</comment>
<dbReference type="AlphaFoldDB" id="A0A5K7YHN4"/>
<feature type="domain" description="ABC transporter" evidence="13">
    <location>
        <begin position="4"/>
        <end position="255"/>
    </location>
</feature>
<dbReference type="InterPro" id="IPR032781">
    <property type="entry name" value="ABC_tran_Xtn"/>
</dbReference>
<dbReference type="CDD" id="cd03221">
    <property type="entry name" value="ABCF_EF-3"/>
    <property type="match status" value="2"/>
</dbReference>
<evidence type="ECO:0000256" key="12">
    <source>
        <dbReference type="SAM" id="MobiDB-lite"/>
    </source>
</evidence>
<organism evidence="14 15">
    <name type="scientific">Desulfosarcina alkanivorans</name>
    <dbReference type="NCBI Taxonomy" id="571177"/>
    <lineage>
        <taxon>Bacteria</taxon>
        <taxon>Pseudomonadati</taxon>
        <taxon>Thermodesulfobacteriota</taxon>
        <taxon>Desulfobacteria</taxon>
        <taxon>Desulfobacterales</taxon>
        <taxon>Desulfosarcinaceae</taxon>
        <taxon>Desulfosarcina</taxon>
    </lineage>
</organism>
<dbReference type="Pfam" id="PF12848">
    <property type="entry name" value="ABC_tran_Xtn"/>
    <property type="match status" value="1"/>
</dbReference>
<dbReference type="InterPro" id="IPR043686">
    <property type="entry name" value="Uup"/>
</dbReference>
<protein>
    <recommendedName>
        <fullName evidence="11">ATP-binding protein Uup</fullName>
        <ecNumber evidence="11">3.6.1.-</ecNumber>
    </recommendedName>
</protein>
<dbReference type="GO" id="GO:0016887">
    <property type="term" value="F:ATP hydrolysis activity"/>
    <property type="evidence" value="ECO:0007669"/>
    <property type="project" value="UniProtKB-UniRule"/>
</dbReference>
<dbReference type="Pfam" id="PF00005">
    <property type="entry name" value="ABC_tran"/>
    <property type="match status" value="2"/>
</dbReference>
<dbReference type="PANTHER" id="PTHR42855:SF1">
    <property type="entry name" value="ABC TRANSPORTER DOMAIN-CONTAINING PROTEIN"/>
    <property type="match status" value="1"/>
</dbReference>
<dbReference type="InterPro" id="IPR032524">
    <property type="entry name" value="ABC_tran_C"/>
</dbReference>
<evidence type="ECO:0000256" key="10">
    <source>
        <dbReference type="ARBA" id="ARBA00061478"/>
    </source>
</evidence>
<dbReference type="SUPFAM" id="SSF52540">
    <property type="entry name" value="P-loop containing nucleoside triphosphate hydrolases"/>
    <property type="match status" value="2"/>
</dbReference>
<dbReference type="InterPro" id="IPR027417">
    <property type="entry name" value="P-loop_NTPase"/>
</dbReference>
<dbReference type="PROSITE" id="PS50893">
    <property type="entry name" value="ABC_TRANSPORTER_2"/>
    <property type="match status" value="2"/>
</dbReference>
<feature type="binding site" evidence="11">
    <location>
        <begin position="354"/>
        <end position="361"/>
    </location>
    <ligand>
        <name>ATP</name>
        <dbReference type="ChEBI" id="CHEBI:30616"/>
        <label>2</label>
    </ligand>
</feature>
<evidence type="ECO:0000256" key="7">
    <source>
        <dbReference type="ARBA" id="ARBA00023125"/>
    </source>
</evidence>
<sequence>MALITLRDVSMSFGAQPLLERLNLTVAAGERICLMGRNGVGKTTLMGIVAGSLTPDSGEVMRSQGVTVSSLPQEVPEHLEGTVFDVICRGMGPRGERLARYRRMCDLSASDNDPGAFTPVKLAALQQTIDSEDGWQVEQQVARIISRMGLAADGDVRSFSAGMKRQVLLAAALVAQPDILLLDEPTNHLDMAAIDWLETVLLKWRGTLIMITHDRMMIRRLGTRILEIDRGILHSWDCDYTTYLKRSRERFEAEEKGNRRFDKRLSAEEAWIRQGIKARRTRNEGRVRALKKLREIRRSRRDRTGRVRMALDEAERSGKTVVEAKGLTFTYGDRPIVEDFSCTVMRGDRIGILGPNGAGKSTLIRLLLGELPPRRGSIKRGTNLEVLYFDQLRGQLDENKTVQENISAGSDMLEVGGRRRHIIGYLKDFLFSPERSRTPVWVLSGGEKNRLLLAKLFARPANVLVLDEPTNDLDVETLELLEELLLEYSGTVLLVSHDRTFVNNVVTSTLVFEGPGRIEGYAGGYDDWLSQRPASAVPVPEKPKKQAPDRPGNGDPPPATARQKLGYMQQRELEALPGRIESLEDRQQELFATMSDPDFYRQDGEHIARVKNELARVEKDLESAFSRWEDLESR</sequence>